<protein>
    <recommendedName>
        <fullName evidence="4">Prepilin-type N-terminal cleavage/methylation domain-containing protein</fullName>
    </recommendedName>
</protein>
<keyword evidence="1" id="KW-1133">Transmembrane helix</keyword>
<organism evidence="2 3">
    <name type="scientific">Oryzomicrobium terrae</name>
    <dbReference type="NCBI Taxonomy" id="1735038"/>
    <lineage>
        <taxon>Bacteria</taxon>
        <taxon>Pseudomonadati</taxon>
        <taxon>Pseudomonadota</taxon>
        <taxon>Betaproteobacteria</taxon>
        <taxon>Rhodocyclales</taxon>
        <taxon>Rhodocyclaceae</taxon>
        <taxon>Oryzomicrobium</taxon>
    </lineage>
</organism>
<evidence type="ECO:0000313" key="3">
    <source>
        <dbReference type="Proteomes" id="UP000323671"/>
    </source>
</evidence>
<evidence type="ECO:0000256" key="1">
    <source>
        <dbReference type="SAM" id="Phobius"/>
    </source>
</evidence>
<keyword evidence="1" id="KW-0812">Transmembrane</keyword>
<dbReference type="RefSeq" id="WP_149425985.1">
    <property type="nucleotide sequence ID" value="NZ_CP022579.1"/>
</dbReference>
<dbReference type="AlphaFoldDB" id="A0A5C1EAQ7"/>
<dbReference type="InterPro" id="IPR012902">
    <property type="entry name" value="N_methyl_site"/>
</dbReference>
<dbReference type="Gene3D" id="3.30.700.10">
    <property type="entry name" value="Glycoprotein, Type 4 Pilin"/>
    <property type="match status" value="1"/>
</dbReference>
<evidence type="ECO:0008006" key="4">
    <source>
        <dbReference type="Google" id="ProtNLM"/>
    </source>
</evidence>
<dbReference type="EMBL" id="CP022579">
    <property type="protein sequence ID" value="QEL65963.1"/>
    <property type="molecule type" value="Genomic_DNA"/>
</dbReference>
<dbReference type="Pfam" id="PF07963">
    <property type="entry name" value="N_methyl"/>
    <property type="match status" value="1"/>
</dbReference>
<keyword evidence="3" id="KW-1185">Reference proteome</keyword>
<dbReference type="NCBIfam" id="TIGR02532">
    <property type="entry name" value="IV_pilin_GFxxxE"/>
    <property type="match status" value="1"/>
</dbReference>
<evidence type="ECO:0000313" key="2">
    <source>
        <dbReference type="EMBL" id="QEL65963.1"/>
    </source>
</evidence>
<reference evidence="2 3" key="1">
    <citation type="submission" date="2017-07" db="EMBL/GenBank/DDBJ databases">
        <title>Complete genome sequence of Oryzomicrobium terrae TPP412.</title>
        <authorList>
            <person name="Chiu L.-W."/>
            <person name="Lo K.-J."/>
            <person name="Tsai Y.-M."/>
            <person name="Lin S.-S."/>
            <person name="Kuo C.-H."/>
            <person name="Liu C.-T."/>
        </authorList>
    </citation>
    <scope>NUCLEOTIDE SEQUENCE [LARGE SCALE GENOMIC DNA]</scope>
    <source>
        <strain evidence="2 3">TPP412</strain>
    </source>
</reference>
<name>A0A5C1EAQ7_9RHOO</name>
<dbReference type="SUPFAM" id="SSF54523">
    <property type="entry name" value="Pili subunits"/>
    <property type="match status" value="1"/>
</dbReference>
<gene>
    <name evidence="2" type="ORF">OTERR_24870</name>
</gene>
<dbReference type="KEGG" id="otr:OTERR_24870"/>
<accession>A0A5C1EAQ7</accession>
<keyword evidence="1" id="KW-0472">Membrane</keyword>
<dbReference type="Proteomes" id="UP000323671">
    <property type="component" value="Chromosome"/>
</dbReference>
<dbReference type="PROSITE" id="PS00409">
    <property type="entry name" value="PROKAR_NTER_METHYL"/>
    <property type="match status" value="1"/>
</dbReference>
<dbReference type="InterPro" id="IPR045584">
    <property type="entry name" value="Pilin-like"/>
</dbReference>
<sequence>MKKQRGFTLVEIAIVLVIIGLLLGGVLKGQELINSAKVKNFVNDFRTIPVFIYGYQDKFRALPGDDRQAAAHLGSAATAAGVTLLDPSSQSSNTTGNGRIEGQYNSISASDESVAFWQHVRLANLASGSSDFTAPKDVLPTNADGGRLGVQSSAPITGMSGSYFICSEGIQGKFAKQIDITMDDGNTATGTVRVATGPYSGTALTAVATTGTSGIVDSNTYIVCAGF</sequence>
<proteinExistence type="predicted"/>
<feature type="transmembrane region" description="Helical" evidence="1">
    <location>
        <begin position="7"/>
        <end position="27"/>
    </location>
</feature>